<evidence type="ECO:0000256" key="1">
    <source>
        <dbReference type="SAM" id="MobiDB-lite"/>
    </source>
</evidence>
<organism evidence="2 3">
    <name type="scientific">Cyclocybe aegerita</name>
    <name type="common">Black poplar mushroom</name>
    <name type="synonym">Agrocybe aegerita</name>
    <dbReference type="NCBI Taxonomy" id="1973307"/>
    <lineage>
        <taxon>Eukaryota</taxon>
        <taxon>Fungi</taxon>
        <taxon>Dikarya</taxon>
        <taxon>Basidiomycota</taxon>
        <taxon>Agaricomycotina</taxon>
        <taxon>Agaricomycetes</taxon>
        <taxon>Agaricomycetidae</taxon>
        <taxon>Agaricales</taxon>
        <taxon>Agaricineae</taxon>
        <taxon>Bolbitiaceae</taxon>
        <taxon>Cyclocybe</taxon>
    </lineage>
</organism>
<dbReference type="InterPro" id="IPR028018">
    <property type="entry name" value="DUF4646"/>
</dbReference>
<gene>
    <name evidence="2" type="ORF">AAE3_LOCUS10575</name>
</gene>
<dbReference type="OrthoDB" id="5314275at2759"/>
<evidence type="ECO:0000313" key="2">
    <source>
        <dbReference type="EMBL" id="CAA7268430.1"/>
    </source>
</evidence>
<name>A0A8S0WFX9_CYCAE</name>
<feature type="region of interest" description="Disordered" evidence="1">
    <location>
        <begin position="1"/>
        <end position="81"/>
    </location>
</feature>
<dbReference type="Pfam" id="PF15496">
    <property type="entry name" value="DUF4646"/>
    <property type="match status" value="1"/>
</dbReference>
<feature type="compositionally biased region" description="Basic and acidic residues" evidence="1">
    <location>
        <begin position="57"/>
        <end position="73"/>
    </location>
</feature>
<dbReference type="Proteomes" id="UP000467700">
    <property type="component" value="Unassembled WGS sequence"/>
</dbReference>
<keyword evidence="3" id="KW-1185">Reference proteome</keyword>
<comment type="caution">
    <text evidence="2">The sequence shown here is derived from an EMBL/GenBank/DDBJ whole genome shotgun (WGS) entry which is preliminary data.</text>
</comment>
<feature type="compositionally biased region" description="Low complexity" evidence="1">
    <location>
        <begin position="43"/>
        <end position="55"/>
    </location>
</feature>
<evidence type="ECO:0000313" key="3">
    <source>
        <dbReference type="Proteomes" id="UP000467700"/>
    </source>
</evidence>
<reference evidence="2 3" key="1">
    <citation type="submission" date="2020-01" db="EMBL/GenBank/DDBJ databases">
        <authorList>
            <person name="Gupta K D."/>
        </authorList>
    </citation>
    <scope>NUCLEOTIDE SEQUENCE [LARGE SCALE GENOMIC DNA]</scope>
</reference>
<accession>A0A8S0WFX9</accession>
<proteinExistence type="predicted"/>
<dbReference type="EMBL" id="CACVBS010000068">
    <property type="protein sequence ID" value="CAA7268430.1"/>
    <property type="molecule type" value="Genomic_DNA"/>
</dbReference>
<dbReference type="AlphaFoldDB" id="A0A8S0WFX9"/>
<protein>
    <submittedName>
        <fullName evidence="2">Uncharacterized protein</fullName>
    </submittedName>
</protein>
<sequence>MIVPEESAEKRPRRLAPGPSADPFDSENPRDSVGPPPSYNEMASTSAPTVVSSPTIIDRDHKTRPPPDLEDGPRNAYGYGYAQEGAGPSASYYTPMSSAMAATSFSSPGAAVLQSLSRPPPQELTFPPFDPMFLVASGKNLDKGFPQTPPPTRSHPHPFITHDVNELDWLGFLSEMRMAGSLTEKDVSRSNVPFISIVPFIGWASSYGIQQFMKSRKGQNVLKVIEKWNHHFFEPRRMRVLLLKGHTKLNRESEAAGATLHYPTPSQVFASIPEGDSTFRLFIVSIE</sequence>